<accession>A0A4U6R3W2</accession>
<proteinExistence type="predicted"/>
<sequence>MKTTASQHQSPRPPPLSRRKEAIMRSRILLLTLVIGGCANFDGGLTIGRIQDNHQPLADIPLPRVMHEDVRREYRELLKTIEDRKLKEQIERRIASVYMLEGDYNQLRGALPGDTGYFPDAIAAYQALLKKYPDSDDNAEAMYQLAKAYDLDGRDQAARTVLKQFIQDHPHSGRLAEVYFRKGDIHFRHEEYEQAEQAYKAVIALGGDSAFLNNSYYLLGWSQYKLSDYDNSLMAFSQVLDRLVPEDGKVEKLDNVNRSLVDDTLRIMSVGLAYAGGASKIDSMFANRPQSAKYTWILYSSLGKHYLEKERYEDSASSFRAFVMQNPESERAPEMHADMIRAYVDGEFSQQVLPEKESYVRNYGIRSQFWERKPADLKAKVIPNLKIYIDELARHYHATGQRLKRELAEGALVAAAKVAKASEQSSSFLKAAEFYGEYEQTFPNDPRIPEMVYLRAEAAFDGGDYPTAITHYERSAYEFKHPKYGPDAGYAAIIAHQKELERLIDAAGKGSEKVTAWRSKGVDSQLRFVQAYRDDERSGSVLAKTSEELFALGRYERALEVATSIVSRDGNVDRELNRTAWGVIAHSQYELGRFPEAEAGYLSQLRYIGTSDEQYAEVTERMAVTIYKQGEQALEADDLAGAVAQFLRIKAVAPNTNVRVIAQFDAATHLMTLEDWDPALAEMIELRRQFPNHKLAADLPQKIAWAYEQDEQWLMAAREYESIYRSNVKADVRRDALFLSAELYEKAGEDQQALTYFKKWAFDYEEPFDTRMEARYHVAYLYKRMDDLNRHLYWLRRVIDGHNKAPANWQSDRSAWLAAWANNEYGDYWRTEFDRVRLRHPLNKSIPRKNEKLKNALDRYQQAVGYEIAGQTTRASFNIADLYGQFARELMDAPRPSGLSQLEAMQYELVLEEQAIPFEDLAIEVHQANIERSWGGMFNPWIAKSFDAMAKLNPARFDKQEVQVAYGDGIR</sequence>
<organism evidence="2 3">
    <name type="scientific">Marinobacter panjinensis</name>
    <dbReference type="NCBI Taxonomy" id="2576384"/>
    <lineage>
        <taxon>Bacteria</taxon>
        <taxon>Pseudomonadati</taxon>
        <taxon>Pseudomonadota</taxon>
        <taxon>Gammaproteobacteria</taxon>
        <taxon>Pseudomonadales</taxon>
        <taxon>Marinobacteraceae</taxon>
        <taxon>Marinobacter</taxon>
    </lineage>
</organism>
<dbReference type="SUPFAM" id="SSF48452">
    <property type="entry name" value="TPR-like"/>
    <property type="match status" value="3"/>
</dbReference>
<dbReference type="InterPro" id="IPR011990">
    <property type="entry name" value="TPR-like_helical_dom_sf"/>
</dbReference>
<dbReference type="Pfam" id="PF13174">
    <property type="entry name" value="TPR_6"/>
    <property type="match status" value="4"/>
</dbReference>
<dbReference type="Pfam" id="PF13181">
    <property type="entry name" value="TPR_8"/>
    <property type="match status" value="1"/>
</dbReference>
<evidence type="ECO:0000313" key="2">
    <source>
        <dbReference type="EMBL" id="TKV68347.1"/>
    </source>
</evidence>
<dbReference type="PANTHER" id="PTHR12558">
    <property type="entry name" value="CELL DIVISION CYCLE 16,23,27"/>
    <property type="match status" value="1"/>
</dbReference>
<dbReference type="Proteomes" id="UP000308488">
    <property type="component" value="Unassembled WGS sequence"/>
</dbReference>
<reference evidence="2 3" key="1">
    <citation type="submission" date="2019-05" db="EMBL/GenBank/DDBJ databases">
        <title>Marinobacter panjinensis sp. nov., a moderately halophilic bacterium isolated from sea tidal flat environment.</title>
        <authorList>
            <person name="Yang W."/>
            <person name="An M."/>
            <person name="He W."/>
            <person name="Luo X."/>
            <person name="Zhu L."/>
            <person name="Chen G."/>
            <person name="Zhang Y."/>
            <person name="Wang Y."/>
        </authorList>
    </citation>
    <scope>NUCLEOTIDE SEQUENCE [LARGE SCALE GENOMIC DNA]</scope>
    <source>
        <strain evidence="2 3">PJ-16</strain>
    </source>
</reference>
<dbReference type="InterPro" id="IPR019734">
    <property type="entry name" value="TPR_rpt"/>
</dbReference>
<dbReference type="SMART" id="SM00028">
    <property type="entry name" value="TPR"/>
    <property type="match status" value="7"/>
</dbReference>
<dbReference type="OrthoDB" id="9806825at2"/>
<dbReference type="Pfam" id="PF13432">
    <property type="entry name" value="TPR_16"/>
    <property type="match status" value="1"/>
</dbReference>
<keyword evidence="1" id="KW-0802">TPR repeat</keyword>
<evidence type="ECO:0000256" key="1">
    <source>
        <dbReference type="PROSITE-ProRule" id="PRU00339"/>
    </source>
</evidence>
<evidence type="ECO:0000313" key="3">
    <source>
        <dbReference type="Proteomes" id="UP000308488"/>
    </source>
</evidence>
<dbReference type="EMBL" id="SZYH01000001">
    <property type="protein sequence ID" value="TKV68347.1"/>
    <property type="molecule type" value="Genomic_DNA"/>
</dbReference>
<protein>
    <submittedName>
        <fullName evidence="2">Tetratricopeptide repeat protein</fullName>
    </submittedName>
</protein>
<comment type="caution">
    <text evidence="2">The sequence shown here is derived from an EMBL/GenBank/DDBJ whole genome shotgun (WGS) entry which is preliminary data.</text>
</comment>
<dbReference type="AlphaFoldDB" id="A0A4U6R3W2"/>
<keyword evidence="3" id="KW-1185">Reference proteome</keyword>
<feature type="repeat" description="TPR" evidence="1">
    <location>
        <begin position="176"/>
        <end position="209"/>
    </location>
</feature>
<name>A0A4U6R3W2_9GAMM</name>
<dbReference type="Gene3D" id="1.25.40.10">
    <property type="entry name" value="Tetratricopeptide repeat domain"/>
    <property type="match status" value="5"/>
</dbReference>
<gene>
    <name evidence="2" type="ORF">FDP08_09715</name>
</gene>
<dbReference type="PROSITE" id="PS50005">
    <property type="entry name" value="TPR"/>
    <property type="match status" value="1"/>
</dbReference>
<dbReference type="PANTHER" id="PTHR12558:SF13">
    <property type="entry name" value="CELL DIVISION CYCLE PROTEIN 27 HOMOLOG"/>
    <property type="match status" value="1"/>
</dbReference>